<dbReference type="InterPro" id="IPR013108">
    <property type="entry name" value="Amidohydro_3"/>
</dbReference>
<feature type="domain" description="Amidohydrolase-related" evidence="2">
    <location>
        <begin position="508"/>
        <end position="598"/>
    </location>
</feature>
<evidence type="ECO:0000259" key="2">
    <source>
        <dbReference type="Pfam" id="PF01979"/>
    </source>
</evidence>
<dbReference type="GO" id="GO:0005829">
    <property type="term" value="C:cytosol"/>
    <property type="evidence" value="ECO:0007669"/>
    <property type="project" value="TreeGrafter"/>
</dbReference>
<accession>A0A239PJT8</accession>
<sequence>MAAFDLLIKRAKIFDGHGGDPVVGDVALKDGHVSARGRNLPDDIADEVIDAEGLWLMPGLLDIHTHYDLEVELSPGLPESVRHGTTTAVVSNCSLGLAFGNLRRNGEDPVVDCFARVENVPKPVLARVAERASWTDSKDYLDHLDSLNLGPNIVPMIPYSMLRIAAMGTNAAVTRPAEAGEIAQMERLLEKGMREGYVGFSTDGLPFHYLANDPNRDKKIPSQYASFAELKRLLSIVRSYGRVWQATPPTENPWKVFRAFLLTSGRLYGKPLKTTAVAALDLRSNRNVIRSAYLLSRLLNSKLLDGRFALQTLAARFKVWADGPITPLAEEIPVLRELMTPDLEDRAGRQRLYDDPEYEARFKAMWRTGKTGFNPARLKRLLRLEDMALRRELSEMVVESCPVPSWAGESFAAIFARLKRFQETGKGARDGEEQAVFERFPPVADDADFVFHLLKMWDRELYWWTISANADEKRLRQLTMDPLFLPGFSDSGAHLTNLAFYDVNLRALKIAMEEKGEPGVAWMVRRLTRDPAMLFNIEAGSIDPGDQADVVLIDPKALARYDGEAATRRIWRETLQNDQLVNRSDGVVTHVFIRGRAVWKDGAFTPAFEREKLGRVLKARNAAGA</sequence>
<dbReference type="OrthoDB" id="9815027at2"/>
<organism evidence="4 5">
    <name type="scientific">Amphiplicatus metriothermophilus</name>
    <dbReference type="NCBI Taxonomy" id="1519374"/>
    <lineage>
        <taxon>Bacteria</taxon>
        <taxon>Pseudomonadati</taxon>
        <taxon>Pseudomonadota</taxon>
        <taxon>Alphaproteobacteria</taxon>
        <taxon>Parvularculales</taxon>
        <taxon>Parvularculaceae</taxon>
        <taxon>Amphiplicatus</taxon>
    </lineage>
</organism>
<dbReference type="PANTHER" id="PTHR11647">
    <property type="entry name" value="HYDRANTOINASE/DIHYDROPYRIMIDINASE FAMILY MEMBER"/>
    <property type="match status" value="1"/>
</dbReference>
<keyword evidence="5" id="KW-1185">Reference proteome</keyword>
<dbReference type="Gene3D" id="2.30.40.10">
    <property type="entry name" value="Urease, subunit C, domain 1"/>
    <property type="match status" value="1"/>
</dbReference>
<reference evidence="4 5" key="1">
    <citation type="submission" date="2017-07" db="EMBL/GenBank/DDBJ databases">
        <authorList>
            <person name="Sun Z.S."/>
            <person name="Albrecht U."/>
            <person name="Echele G."/>
            <person name="Lee C.C."/>
        </authorList>
    </citation>
    <scope>NUCLEOTIDE SEQUENCE [LARGE SCALE GENOMIC DNA]</scope>
    <source>
        <strain evidence="4 5">CGMCC 1.12710</strain>
    </source>
</reference>
<gene>
    <name evidence="4" type="ORF">SAMN06297382_0567</name>
</gene>
<evidence type="ECO:0000256" key="1">
    <source>
        <dbReference type="ARBA" id="ARBA00001947"/>
    </source>
</evidence>
<dbReference type="Proteomes" id="UP000198346">
    <property type="component" value="Unassembled WGS sequence"/>
</dbReference>
<dbReference type="RefSeq" id="WP_089411055.1">
    <property type="nucleotide sequence ID" value="NZ_FZQA01000001.1"/>
</dbReference>
<dbReference type="SUPFAM" id="SSF51338">
    <property type="entry name" value="Composite domain of metallo-dependent hydrolases"/>
    <property type="match status" value="1"/>
</dbReference>
<dbReference type="InterPro" id="IPR050378">
    <property type="entry name" value="Metallo-dep_Hydrolases_sf"/>
</dbReference>
<dbReference type="InterPro" id="IPR006680">
    <property type="entry name" value="Amidohydro-rel"/>
</dbReference>
<evidence type="ECO:0000259" key="3">
    <source>
        <dbReference type="Pfam" id="PF07969"/>
    </source>
</evidence>
<dbReference type="SUPFAM" id="SSF51556">
    <property type="entry name" value="Metallo-dependent hydrolases"/>
    <property type="match status" value="1"/>
</dbReference>
<dbReference type="Pfam" id="PF01979">
    <property type="entry name" value="Amidohydro_1"/>
    <property type="match status" value="1"/>
</dbReference>
<dbReference type="Gene3D" id="3.20.20.140">
    <property type="entry name" value="Metal-dependent hydrolases"/>
    <property type="match status" value="1"/>
</dbReference>
<dbReference type="AlphaFoldDB" id="A0A239PJT8"/>
<comment type="cofactor">
    <cofactor evidence="1">
        <name>Zn(2+)</name>
        <dbReference type="ChEBI" id="CHEBI:29105"/>
    </cofactor>
</comment>
<dbReference type="Pfam" id="PF07969">
    <property type="entry name" value="Amidohydro_3"/>
    <property type="match status" value="1"/>
</dbReference>
<dbReference type="EMBL" id="FZQA01000001">
    <property type="protein sequence ID" value="SNT68071.1"/>
    <property type="molecule type" value="Genomic_DNA"/>
</dbReference>
<feature type="domain" description="Amidohydrolase 3" evidence="3">
    <location>
        <begin position="47"/>
        <end position="212"/>
    </location>
</feature>
<protein>
    <submittedName>
        <fullName evidence="4">N-acyl-D-aspartate/D-glutamate deacylase</fullName>
    </submittedName>
</protein>
<evidence type="ECO:0000313" key="4">
    <source>
        <dbReference type="EMBL" id="SNT68071.1"/>
    </source>
</evidence>
<evidence type="ECO:0000313" key="5">
    <source>
        <dbReference type="Proteomes" id="UP000198346"/>
    </source>
</evidence>
<name>A0A239PJT8_9PROT</name>
<dbReference type="InterPro" id="IPR011059">
    <property type="entry name" value="Metal-dep_hydrolase_composite"/>
</dbReference>
<proteinExistence type="predicted"/>
<dbReference type="PANTHER" id="PTHR11647:SF1">
    <property type="entry name" value="COLLAPSIN RESPONSE MEDIATOR PROTEIN"/>
    <property type="match status" value="1"/>
</dbReference>
<dbReference type="GO" id="GO:0016812">
    <property type="term" value="F:hydrolase activity, acting on carbon-nitrogen (but not peptide) bonds, in cyclic amides"/>
    <property type="evidence" value="ECO:0007669"/>
    <property type="project" value="TreeGrafter"/>
</dbReference>
<dbReference type="InterPro" id="IPR032466">
    <property type="entry name" value="Metal_Hydrolase"/>
</dbReference>